<organism evidence="1 2">
    <name type="scientific">Coniosporium uncinatum</name>
    <dbReference type="NCBI Taxonomy" id="93489"/>
    <lineage>
        <taxon>Eukaryota</taxon>
        <taxon>Fungi</taxon>
        <taxon>Dikarya</taxon>
        <taxon>Ascomycota</taxon>
        <taxon>Pezizomycotina</taxon>
        <taxon>Dothideomycetes</taxon>
        <taxon>Dothideomycetes incertae sedis</taxon>
        <taxon>Coniosporium</taxon>
    </lineage>
</organism>
<sequence length="134" mass="14606">MATMDTERWAVGDAVIMGPIGMVLQAQNTCLMLSLQALHAKLDQLQKQQARPTANNETAEKNRNGEPLGAGAVEKKSEGKTQAMKRKSVIDQSIQDNVVRVVSDDDEEPVRKRGRPPRSKNAISDSSDNKGPPL</sequence>
<protein>
    <submittedName>
        <fullName evidence="1">Uncharacterized protein</fullName>
    </submittedName>
</protein>
<dbReference type="EMBL" id="JAWDJW010006361">
    <property type="protein sequence ID" value="KAK3065113.1"/>
    <property type="molecule type" value="Genomic_DNA"/>
</dbReference>
<comment type="caution">
    <text evidence="1">The sequence shown here is derived from an EMBL/GenBank/DDBJ whole genome shotgun (WGS) entry which is preliminary data.</text>
</comment>
<proteinExistence type="predicted"/>
<keyword evidence="2" id="KW-1185">Reference proteome</keyword>
<evidence type="ECO:0000313" key="1">
    <source>
        <dbReference type="EMBL" id="KAK3065113.1"/>
    </source>
</evidence>
<evidence type="ECO:0000313" key="2">
    <source>
        <dbReference type="Proteomes" id="UP001186974"/>
    </source>
</evidence>
<dbReference type="Proteomes" id="UP001186974">
    <property type="component" value="Unassembled WGS sequence"/>
</dbReference>
<name>A0ACC3DC92_9PEZI</name>
<gene>
    <name evidence="1" type="ORF">LTS18_009984</name>
</gene>
<accession>A0ACC3DC92</accession>
<reference evidence="1" key="1">
    <citation type="submission" date="2024-09" db="EMBL/GenBank/DDBJ databases">
        <title>Black Yeasts Isolated from many extreme environments.</title>
        <authorList>
            <person name="Coleine C."/>
            <person name="Stajich J.E."/>
            <person name="Selbmann L."/>
        </authorList>
    </citation>
    <scope>NUCLEOTIDE SEQUENCE</scope>
    <source>
        <strain evidence="1">CCFEE 5737</strain>
    </source>
</reference>